<keyword evidence="5 8" id="KW-0067">ATP-binding</keyword>
<dbReference type="GO" id="GO:0016887">
    <property type="term" value="F:ATP hydrolysis activity"/>
    <property type="evidence" value="ECO:0007669"/>
    <property type="project" value="InterPro"/>
</dbReference>
<dbReference type="InterPro" id="IPR052156">
    <property type="entry name" value="BCAA_Transport_ATP-bd_LivF"/>
</dbReference>
<dbReference type="Proteomes" id="UP000077037">
    <property type="component" value="Unassembled WGS sequence"/>
</dbReference>
<dbReference type="AlphaFoldDB" id="A0A157Q6K3"/>
<name>A0A157Q6K3_9BORD</name>
<dbReference type="Gene3D" id="3.40.50.300">
    <property type="entry name" value="P-loop containing nucleotide triphosphate hydrolases"/>
    <property type="match status" value="1"/>
</dbReference>
<keyword evidence="3" id="KW-1003">Cell membrane</keyword>
<dbReference type="InterPro" id="IPR027417">
    <property type="entry name" value="P-loop_NTPase"/>
</dbReference>
<evidence type="ECO:0000256" key="1">
    <source>
        <dbReference type="ARBA" id="ARBA00005417"/>
    </source>
</evidence>
<dbReference type="EC" id="3.6.3.-" evidence="8"/>
<evidence type="ECO:0000256" key="5">
    <source>
        <dbReference type="ARBA" id="ARBA00022840"/>
    </source>
</evidence>
<dbReference type="InterPro" id="IPR003593">
    <property type="entry name" value="AAA+_ATPase"/>
</dbReference>
<dbReference type="GO" id="GO:0015807">
    <property type="term" value="P:L-amino acid transport"/>
    <property type="evidence" value="ECO:0007669"/>
    <property type="project" value="TreeGrafter"/>
</dbReference>
<dbReference type="Pfam" id="PF00005">
    <property type="entry name" value="ABC_tran"/>
    <property type="match status" value="1"/>
</dbReference>
<evidence type="ECO:0000256" key="2">
    <source>
        <dbReference type="ARBA" id="ARBA00022448"/>
    </source>
</evidence>
<evidence type="ECO:0000313" key="8">
    <source>
        <dbReference type="EMBL" id="SAI41210.1"/>
    </source>
</evidence>
<organism evidence="8 9">
    <name type="scientific">Bordetella ansorpii</name>
    <dbReference type="NCBI Taxonomy" id="288768"/>
    <lineage>
        <taxon>Bacteria</taxon>
        <taxon>Pseudomonadati</taxon>
        <taxon>Pseudomonadota</taxon>
        <taxon>Betaproteobacteria</taxon>
        <taxon>Burkholderiales</taxon>
        <taxon>Alcaligenaceae</taxon>
        <taxon>Bordetella</taxon>
    </lineage>
</organism>
<dbReference type="GO" id="GO:0015658">
    <property type="term" value="F:branched-chain amino acid transmembrane transporter activity"/>
    <property type="evidence" value="ECO:0007669"/>
    <property type="project" value="TreeGrafter"/>
</dbReference>
<dbReference type="SMART" id="SM00382">
    <property type="entry name" value="AAA"/>
    <property type="match status" value="1"/>
</dbReference>
<dbReference type="GO" id="GO:0005524">
    <property type="term" value="F:ATP binding"/>
    <property type="evidence" value="ECO:0007669"/>
    <property type="project" value="UniProtKB-KW"/>
</dbReference>
<keyword evidence="2" id="KW-0813">Transport</keyword>
<evidence type="ECO:0000313" key="9">
    <source>
        <dbReference type="Proteomes" id="UP000077037"/>
    </source>
</evidence>
<dbReference type="SUPFAM" id="SSF52540">
    <property type="entry name" value="P-loop containing nucleoside triphosphate hydrolases"/>
    <property type="match status" value="1"/>
</dbReference>
<gene>
    <name evidence="8" type="primary">lptB_5</name>
    <name evidence="8" type="ORF">SAMEA1982600_03276</name>
</gene>
<feature type="domain" description="ABC transporter" evidence="7">
    <location>
        <begin position="2"/>
        <end position="237"/>
    </location>
</feature>
<dbReference type="InterPro" id="IPR003439">
    <property type="entry name" value="ABC_transporter-like_ATP-bd"/>
</dbReference>
<evidence type="ECO:0000259" key="7">
    <source>
        <dbReference type="PROSITE" id="PS50893"/>
    </source>
</evidence>
<accession>A0A157Q6K3</accession>
<evidence type="ECO:0000256" key="6">
    <source>
        <dbReference type="ARBA" id="ARBA00022970"/>
    </source>
</evidence>
<protein>
    <submittedName>
        <fullName evidence="8">Branched-chain ABC transporter ATP-binding protein</fullName>
        <ecNumber evidence="8">3.6.3.-</ecNumber>
    </submittedName>
</protein>
<sequence length="248" mass="26558">MLHIQGMNVDLAGHAVLRNVDITVEPGQTVAVIGRNGAGKTTLLRSIMGLVTLRSGQLLLDGDDLARRPAARRAAAGFGYAPEDRVILPTLTVRQNITLPCDVLRVPAREIQQRMDAVLGSVPQLKALLPRSGAALSGGQGKIVALARALMVGTRFVLLDEPFQGLAPALAIQYGESLRALRASHPHLCVVVTESNASLLEDVQSRTLYIERGHVELARPTAMAHADHALQAVREAILPEYATPETTK</sequence>
<comment type="similarity">
    <text evidence="1">Belongs to the ABC transporter superfamily.</text>
</comment>
<dbReference type="OrthoDB" id="9775250at2"/>
<reference evidence="8 9" key="1">
    <citation type="submission" date="2016-03" db="EMBL/GenBank/DDBJ databases">
        <authorList>
            <consortium name="Pathogen Informatics"/>
        </authorList>
    </citation>
    <scope>NUCLEOTIDE SEQUENCE [LARGE SCALE GENOMIC DNA]</scope>
    <source>
        <strain evidence="8 9">NCTC13364</strain>
    </source>
</reference>
<dbReference type="PROSITE" id="PS50893">
    <property type="entry name" value="ABC_TRANSPORTER_2"/>
    <property type="match status" value="1"/>
</dbReference>
<evidence type="ECO:0000256" key="3">
    <source>
        <dbReference type="ARBA" id="ARBA00022475"/>
    </source>
</evidence>
<keyword evidence="6" id="KW-0029">Amino-acid transport</keyword>
<evidence type="ECO:0000256" key="4">
    <source>
        <dbReference type="ARBA" id="ARBA00022741"/>
    </source>
</evidence>
<dbReference type="PANTHER" id="PTHR43820">
    <property type="entry name" value="HIGH-AFFINITY BRANCHED-CHAIN AMINO ACID TRANSPORT ATP-BINDING PROTEIN LIVF"/>
    <property type="match status" value="1"/>
</dbReference>
<dbReference type="EMBL" id="FKBS01000017">
    <property type="protein sequence ID" value="SAI41210.1"/>
    <property type="molecule type" value="Genomic_DNA"/>
</dbReference>
<dbReference type="PANTHER" id="PTHR43820:SF4">
    <property type="entry name" value="HIGH-AFFINITY BRANCHED-CHAIN AMINO ACID TRANSPORT ATP-BINDING PROTEIN LIVF"/>
    <property type="match status" value="1"/>
</dbReference>
<keyword evidence="3" id="KW-0472">Membrane</keyword>
<dbReference type="RefSeq" id="WP_082887285.1">
    <property type="nucleotide sequence ID" value="NZ_FKBS01000017.1"/>
</dbReference>
<keyword evidence="8" id="KW-0378">Hydrolase</keyword>
<keyword evidence="4" id="KW-0547">Nucleotide-binding</keyword>
<proteinExistence type="inferred from homology"/>